<accession>A0AAW0KIW6</accession>
<protein>
    <submittedName>
        <fullName evidence="1">Uncharacterized protein</fullName>
    </submittedName>
</protein>
<name>A0AAW0KIW6_QUESU</name>
<sequence length="63" mass="6931">MKILNSSKCNGEEFINEVGTMGRINHVNVVHPVDTSMKVVVQMLGGEGDKLTTPPKFLIHLLL</sequence>
<dbReference type="EMBL" id="PKMF04000284">
    <property type="protein sequence ID" value="KAK7839420.1"/>
    <property type="molecule type" value="Genomic_DNA"/>
</dbReference>
<organism evidence="1 2">
    <name type="scientific">Quercus suber</name>
    <name type="common">Cork oak</name>
    <dbReference type="NCBI Taxonomy" id="58331"/>
    <lineage>
        <taxon>Eukaryota</taxon>
        <taxon>Viridiplantae</taxon>
        <taxon>Streptophyta</taxon>
        <taxon>Embryophyta</taxon>
        <taxon>Tracheophyta</taxon>
        <taxon>Spermatophyta</taxon>
        <taxon>Magnoliopsida</taxon>
        <taxon>eudicotyledons</taxon>
        <taxon>Gunneridae</taxon>
        <taxon>Pentapetalae</taxon>
        <taxon>rosids</taxon>
        <taxon>fabids</taxon>
        <taxon>Fagales</taxon>
        <taxon>Fagaceae</taxon>
        <taxon>Quercus</taxon>
    </lineage>
</organism>
<comment type="caution">
    <text evidence="1">The sequence shown here is derived from an EMBL/GenBank/DDBJ whole genome shotgun (WGS) entry which is preliminary data.</text>
</comment>
<evidence type="ECO:0000313" key="2">
    <source>
        <dbReference type="Proteomes" id="UP000237347"/>
    </source>
</evidence>
<proteinExistence type="predicted"/>
<gene>
    <name evidence="1" type="ORF">CFP56_018076</name>
</gene>
<keyword evidence="2" id="KW-1185">Reference proteome</keyword>
<dbReference type="Proteomes" id="UP000237347">
    <property type="component" value="Unassembled WGS sequence"/>
</dbReference>
<reference evidence="1 2" key="1">
    <citation type="journal article" date="2018" name="Sci. Data">
        <title>The draft genome sequence of cork oak.</title>
        <authorList>
            <person name="Ramos A.M."/>
            <person name="Usie A."/>
            <person name="Barbosa P."/>
            <person name="Barros P.M."/>
            <person name="Capote T."/>
            <person name="Chaves I."/>
            <person name="Simoes F."/>
            <person name="Abreu I."/>
            <person name="Carrasquinho I."/>
            <person name="Faro C."/>
            <person name="Guimaraes J.B."/>
            <person name="Mendonca D."/>
            <person name="Nobrega F."/>
            <person name="Rodrigues L."/>
            <person name="Saibo N.J.M."/>
            <person name="Varela M.C."/>
            <person name="Egas C."/>
            <person name="Matos J."/>
            <person name="Miguel C.M."/>
            <person name="Oliveira M.M."/>
            <person name="Ricardo C.P."/>
            <person name="Goncalves S."/>
        </authorList>
    </citation>
    <scope>NUCLEOTIDE SEQUENCE [LARGE SCALE GENOMIC DNA]</scope>
    <source>
        <strain evidence="2">cv. HL8</strain>
    </source>
</reference>
<dbReference type="AlphaFoldDB" id="A0AAW0KIW6"/>
<evidence type="ECO:0000313" key="1">
    <source>
        <dbReference type="EMBL" id="KAK7839420.1"/>
    </source>
</evidence>